<dbReference type="SUPFAM" id="SSF109854">
    <property type="entry name" value="DinB/YfiT-like putative metalloenzymes"/>
    <property type="match status" value="1"/>
</dbReference>
<protein>
    <submittedName>
        <fullName evidence="3">DinB family protein</fullName>
    </submittedName>
</protein>
<comment type="similarity">
    <text evidence="1">Belongs to the DinB family.</text>
</comment>
<evidence type="ECO:0000256" key="2">
    <source>
        <dbReference type="ARBA" id="ARBA00022723"/>
    </source>
</evidence>
<accession>A0ABR7XDV7</accession>
<dbReference type="Gene3D" id="1.20.120.450">
    <property type="entry name" value="dinb family like domain"/>
    <property type="match status" value="1"/>
</dbReference>
<comment type="caution">
    <text evidence="3">The sequence shown here is derived from an EMBL/GenBank/DDBJ whole genome shotgun (WGS) entry which is preliminary data.</text>
</comment>
<organism evidence="3 4">
    <name type="scientific">Pontibacter aquaedesilientis</name>
    <dbReference type="NCBI Taxonomy" id="2766980"/>
    <lineage>
        <taxon>Bacteria</taxon>
        <taxon>Pseudomonadati</taxon>
        <taxon>Bacteroidota</taxon>
        <taxon>Cytophagia</taxon>
        <taxon>Cytophagales</taxon>
        <taxon>Hymenobacteraceae</taxon>
        <taxon>Pontibacter</taxon>
    </lineage>
</organism>
<reference evidence="3 4" key="1">
    <citation type="submission" date="2020-09" db="EMBL/GenBank/DDBJ databases">
        <title>Genome sequencing and assembly of Pontibacter sp.</title>
        <authorList>
            <person name="Chhetri G."/>
        </authorList>
    </citation>
    <scope>NUCLEOTIDE SEQUENCE [LARGE SCALE GENOMIC DNA]</scope>
    <source>
        <strain evidence="3 4">JH31</strain>
    </source>
</reference>
<keyword evidence="2" id="KW-0479">Metal-binding</keyword>
<dbReference type="Pfam" id="PF05163">
    <property type="entry name" value="DinB"/>
    <property type="match status" value="1"/>
</dbReference>
<dbReference type="InterPro" id="IPR034660">
    <property type="entry name" value="DinB/YfiT-like"/>
</dbReference>
<proteinExistence type="inferred from homology"/>
<evidence type="ECO:0000313" key="4">
    <source>
        <dbReference type="Proteomes" id="UP000625551"/>
    </source>
</evidence>
<evidence type="ECO:0000256" key="1">
    <source>
        <dbReference type="ARBA" id="ARBA00008635"/>
    </source>
</evidence>
<dbReference type="InterPro" id="IPR007837">
    <property type="entry name" value="DinB"/>
</dbReference>
<keyword evidence="4" id="KW-1185">Reference proteome</keyword>
<dbReference type="RefSeq" id="WP_191182583.1">
    <property type="nucleotide sequence ID" value="NZ_JACXAJ010000001.1"/>
</dbReference>
<evidence type="ECO:0000313" key="3">
    <source>
        <dbReference type="EMBL" id="MBD1396483.1"/>
    </source>
</evidence>
<dbReference type="EMBL" id="JACXAJ010000001">
    <property type="protein sequence ID" value="MBD1396483.1"/>
    <property type="molecule type" value="Genomic_DNA"/>
</dbReference>
<name>A0ABR7XDV7_9BACT</name>
<dbReference type="Proteomes" id="UP000625551">
    <property type="component" value="Unassembled WGS sequence"/>
</dbReference>
<gene>
    <name evidence="3" type="ORF">H9Q13_04845</name>
</gene>
<sequence>MTKELTSLFERDLNKLTEEIRAFQHEENLWKTTGQISNSAGNLCLHLVGNLNTYIGAILGNTGYRRDREAEFSQKGIPVTELLKRIREVQAVVSHTLQQLPEEGLQELYPQPILGHDMSTGFFLMHLHGHLNYHLGQINYLRRVLE</sequence>